<name>E1QG62_DESB2</name>
<evidence type="ECO:0008006" key="4">
    <source>
        <dbReference type="Google" id="ProtNLM"/>
    </source>
</evidence>
<accession>E1QG62</accession>
<dbReference type="KEGG" id="dbr:Deba_0197"/>
<proteinExistence type="predicted"/>
<protein>
    <recommendedName>
        <fullName evidence="4">Lipoprotein</fullName>
    </recommendedName>
</protein>
<dbReference type="STRING" id="644282.Deba_0197"/>
<dbReference type="RefSeq" id="WP_013257030.1">
    <property type="nucleotide sequence ID" value="NC_014365.1"/>
</dbReference>
<dbReference type="Proteomes" id="UP000009047">
    <property type="component" value="Chromosome"/>
</dbReference>
<dbReference type="AlphaFoldDB" id="E1QG62"/>
<dbReference type="PROSITE" id="PS51257">
    <property type="entry name" value="PROKAR_LIPOPROTEIN"/>
    <property type="match status" value="1"/>
</dbReference>
<keyword evidence="1" id="KW-0732">Signal</keyword>
<feature type="signal peptide" evidence="1">
    <location>
        <begin position="1"/>
        <end position="25"/>
    </location>
</feature>
<dbReference type="HOGENOM" id="CLU_1812645_0_0_7"/>
<feature type="chain" id="PRO_5003150335" description="Lipoprotein" evidence="1">
    <location>
        <begin position="26"/>
        <end position="142"/>
    </location>
</feature>
<evidence type="ECO:0000313" key="3">
    <source>
        <dbReference type="Proteomes" id="UP000009047"/>
    </source>
</evidence>
<sequence length="142" mass="15281">MGKLGVALVLLLALAAGGCAPGAKANLSKIQNGMSEDQVAEELGPPESVKLVQFPQQKGKFVVWEYNMVPETPNCPSKMLGRSLAAVCTVGFSEVAISHAEAEPHWVYFEDGKLAFASRAVDCAQYDCRVWPVEVSQVKVDK</sequence>
<keyword evidence="3" id="KW-1185">Reference proteome</keyword>
<reference evidence="2 3" key="1">
    <citation type="journal article" date="2010" name="Stand. Genomic Sci.">
        <title>Complete genome sequence of Desulfarculus baarsii type strain (2st14).</title>
        <authorList>
            <person name="Sun H."/>
            <person name="Spring S."/>
            <person name="Lapidus A."/>
            <person name="Davenport K."/>
            <person name="Del Rio T.G."/>
            <person name="Tice H."/>
            <person name="Nolan M."/>
            <person name="Copeland A."/>
            <person name="Cheng J.F."/>
            <person name="Lucas S."/>
            <person name="Tapia R."/>
            <person name="Goodwin L."/>
            <person name="Pitluck S."/>
            <person name="Ivanova N."/>
            <person name="Pagani I."/>
            <person name="Mavromatis K."/>
            <person name="Ovchinnikova G."/>
            <person name="Pati A."/>
            <person name="Chen A."/>
            <person name="Palaniappan K."/>
            <person name="Hauser L."/>
            <person name="Chang Y.J."/>
            <person name="Jeffries C.D."/>
            <person name="Detter J.C."/>
            <person name="Han C."/>
            <person name="Rohde M."/>
            <person name="Brambilla E."/>
            <person name="Goker M."/>
            <person name="Woyke T."/>
            <person name="Bristow J."/>
            <person name="Eisen J.A."/>
            <person name="Markowitz V."/>
            <person name="Hugenholtz P."/>
            <person name="Kyrpides N.C."/>
            <person name="Klenk H.P."/>
            <person name="Land M."/>
        </authorList>
    </citation>
    <scope>NUCLEOTIDE SEQUENCE [LARGE SCALE GENOMIC DNA]</scope>
    <source>
        <strain evidence="3">ATCC 33931 / DSM 2075 / LMG 7858 / VKM B-1802 / 2st14</strain>
    </source>
</reference>
<dbReference type="OrthoDB" id="9909701at2"/>
<organism evidence="2 3">
    <name type="scientific">Desulfarculus baarsii (strain ATCC 33931 / DSM 2075 / LMG 7858 / VKM B-1802 / 2st14)</name>
    <dbReference type="NCBI Taxonomy" id="644282"/>
    <lineage>
        <taxon>Bacteria</taxon>
        <taxon>Pseudomonadati</taxon>
        <taxon>Thermodesulfobacteriota</taxon>
        <taxon>Desulfarculia</taxon>
        <taxon>Desulfarculales</taxon>
        <taxon>Desulfarculaceae</taxon>
        <taxon>Desulfarculus</taxon>
    </lineage>
</organism>
<dbReference type="EMBL" id="CP002085">
    <property type="protein sequence ID" value="ADK83574.1"/>
    <property type="molecule type" value="Genomic_DNA"/>
</dbReference>
<evidence type="ECO:0000313" key="2">
    <source>
        <dbReference type="EMBL" id="ADK83574.1"/>
    </source>
</evidence>
<evidence type="ECO:0000256" key="1">
    <source>
        <dbReference type="SAM" id="SignalP"/>
    </source>
</evidence>
<gene>
    <name evidence="2" type="ordered locus">Deba_0197</name>
</gene>